<dbReference type="GeneID" id="97309350"/>
<proteinExistence type="predicted"/>
<dbReference type="CDD" id="cd02199">
    <property type="entry name" value="YjgF_YER057c_UK114_like_1"/>
    <property type="match status" value="1"/>
</dbReference>
<dbReference type="AlphaFoldDB" id="A0A4Y8MIU7"/>
<dbReference type="Pfam" id="PF14588">
    <property type="entry name" value="YjgF_endoribonc"/>
    <property type="match status" value="1"/>
</dbReference>
<dbReference type="PANTHER" id="PTHR43760">
    <property type="entry name" value="ENDORIBONUCLEASE-RELATED"/>
    <property type="match status" value="1"/>
</dbReference>
<dbReference type="SUPFAM" id="SSF55298">
    <property type="entry name" value="YjgF-like"/>
    <property type="match status" value="1"/>
</dbReference>
<dbReference type="RefSeq" id="WP_134465898.1">
    <property type="nucleotide sequence ID" value="NZ_JBHMFL010000022.1"/>
</dbReference>
<evidence type="ECO:0000313" key="2">
    <source>
        <dbReference type="EMBL" id="TFE37369.1"/>
    </source>
</evidence>
<dbReference type="EMBL" id="SNVI01000005">
    <property type="protein sequence ID" value="TFE37369.1"/>
    <property type="molecule type" value="Genomic_DNA"/>
</dbReference>
<dbReference type="InterPro" id="IPR013813">
    <property type="entry name" value="Endoribo_LPSP/chorism_mut-like"/>
</dbReference>
<accession>A0A4Y8MIU7</accession>
<sequence length="164" mass="17312">MSANDDIFARLGELGLSLPPASVPRGSYVPAVRTGNYIQVAGQGPRWDGELKFAGKVGRDLTIKEGQRAAELCALNILSHLSRMLDGDLSRVVRIVRVAGVIQAESSFTEHAKVLNGASDLFFAALGEPGQHARIATGASSLPSNMAVEIEATVEIKDVSSKLA</sequence>
<gene>
    <name evidence="2" type="ORF">E2553_38440</name>
</gene>
<feature type="domain" description="Endoribonuclease L-PSP/chorismate mutase-like" evidence="1">
    <location>
        <begin position="10"/>
        <end position="146"/>
    </location>
</feature>
<dbReference type="Proteomes" id="UP000297385">
    <property type="component" value="Unassembled WGS sequence"/>
</dbReference>
<organism evidence="2 3">
    <name type="scientific">Paraburkholderia dipogonis</name>
    <dbReference type="NCBI Taxonomy" id="1211383"/>
    <lineage>
        <taxon>Bacteria</taxon>
        <taxon>Pseudomonadati</taxon>
        <taxon>Pseudomonadota</taxon>
        <taxon>Betaproteobacteria</taxon>
        <taxon>Burkholderiales</taxon>
        <taxon>Burkholderiaceae</taxon>
        <taxon>Paraburkholderia</taxon>
    </lineage>
</organism>
<dbReference type="Gene3D" id="3.30.1330.40">
    <property type="entry name" value="RutC-like"/>
    <property type="match status" value="1"/>
</dbReference>
<dbReference type="PANTHER" id="PTHR43760:SF1">
    <property type="entry name" value="ENDORIBONUCLEASE L-PSP_CHORISMATE MUTASE-LIKE DOMAIN-CONTAINING PROTEIN"/>
    <property type="match status" value="1"/>
</dbReference>
<dbReference type="InterPro" id="IPR035959">
    <property type="entry name" value="RutC-like_sf"/>
</dbReference>
<evidence type="ECO:0000259" key="1">
    <source>
        <dbReference type="Pfam" id="PF14588"/>
    </source>
</evidence>
<name>A0A4Y8MIU7_9BURK</name>
<comment type="caution">
    <text evidence="2">The sequence shown here is derived from an EMBL/GenBank/DDBJ whole genome shotgun (WGS) entry which is preliminary data.</text>
</comment>
<protein>
    <submittedName>
        <fullName evidence="2">RidA family protein</fullName>
    </submittedName>
</protein>
<evidence type="ECO:0000313" key="3">
    <source>
        <dbReference type="Proteomes" id="UP000297385"/>
    </source>
</evidence>
<reference evidence="2 3" key="1">
    <citation type="submission" date="2019-03" db="EMBL/GenBank/DDBJ databases">
        <title>Complete Genome Sequence of Paraburkholderia dipogonis ICMP 19430T, a Nitrogen-fixing Symbiont of the South African Invasive Legume Dipogon lignosus in New Zealand.</title>
        <authorList>
            <person name="De Meyer S.E."/>
        </authorList>
    </citation>
    <scope>NUCLEOTIDE SEQUENCE [LARGE SCALE GENOMIC DNA]</scope>
    <source>
        <strain evidence="2 3">ICMP 19430</strain>
    </source>
</reference>